<keyword evidence="7" id="KW-0137">Centromere</keyword>
<dbReference type="Proteomes" id="UP001209540">
    <property type="component" value="Unassembled WGS sequence"/>
</dbReference>
<keyword evidence="6" id="KW-0539">Nucleus</keyword>
<dbReference type="GO" id="GO:0051382">
    <property type="term" value="P:kinetochore assembly"/>
    <property type="evidence" value="ECO:0007669"/>
    <property type="project" value="InterPro"/>
</dbReference>
<dbReference type="GO" id="GO:0000775">
    <property type="term" value="C:chromosome, centromeric region"/>
    <property type="evidence" value="ECO:0007669"/>
    <property type="project" value="UniProtKB-SubCell"/>
</dbReference>
<keyword evidence="5 8" id="KW-0175">Coiled coil</keyword>
<name>A0AAD5K943_9FUNG</name>
<organism evidence="9 10">
    <name type="scientific">Phascolomyces articulosus</name>
    <dbReference type="NCBI Taxonomy" id="60185"/>
    <lineage>
        <taxon>Eukaryota</taxon>
        <taxon>Fungi</taxon>
        <taxon>Fungi incertae sedis</taxon>
        <taxon>Mucoromycota</taxon>
        <taxon>Mucoromycotina</taxon>
        <taxon>Mucoromycetes</taxon>
        <taxon>Mucorales</taxon>
        <taxon>Lichtheimiaceae</taxon>
        <taxon>Phascolomyces</taxon>
    </lineage>
</organism>
<dbReference type="Pfam" id="PF11802">
    <property type="entry name" value="CENP-K"/>
    <property type="match status" value="1"/>
</dbReference>
<evidence type="ECO:0000256" key="8">
    <source>
        <dbReference type="SAM" id="Coils"/>
    </source>
</evidence>
<evidence type="ECO:0000256" key="1">
    <source>
        <dbReference type="ARBA" id="ARBA00004123"/>
    </source>
</evidence>
<comment type="subcellular location">
    <subcellularLocation>
        <location evidence="2">Chromosome</location>
        <location evidence="2">Centromere</location>
    </subcellularLocation>
    <subcellularLocation>
        <location evidence="1">Nucleus</location>
    </subcellularLocation>
</comment>
<evidence type="ECO:0000256" key="2">
    <source>
        <dbReference type="ARBA" id="ARBA00004584"/>
    </source>
</evidence>
<evidence type="ECO:0000313" key="9">
    <source>
        <dbReference type="EMBL" id="KAI9261531.1"/>
    </source>
</evidence>
<evidence type="ECO:0000256" key="7">
    <source>
        <dbReference type="ARBA" id="ARBA00023328"/>
    </source>
</evidence>
<sequence>MWIEEQLRKIIAQAAHDFDQVIAQDRKIASSEDGTVRGDHLDQVLADQKNEREELWAKLHELEDAYTTQGLRRLYLAKEDKQTKHLATLKAEKEGLIKEVNQQMKESRIVPRQHNETINELQFKEKLSTTVEQLGEALKSVDQELSDTSDALDRERIVLTECQKITNALQQRLDEVQQPEAMQQATLEAHEKLNQLKAKHKAVMDELVEFLNEFYPPHPVDIIPGVNDTEAEVDTCELIFILEDLMNLTVLKPHDPYLKLEKGTYWSPYIETIIKAGVAVRDPKDSYKIRLVDFHV</sequence>
<dbReference type="GO" id="GO:0000070">
    <property type="term" value="P:mitotic sister chromatid segregation"/>
    <property type="evidence" value="ECO:0007669"/>
    <property type="project" value="TreeGrafter"/>
</dbReference>
<proteinExistence type="inferred from homology"/>
<evidence type="ECO:0000256" key="4">
    <source>
        <dbReference type="ARBA" id="ARBA00022454"/>
    </source>
</evidence>
<dbReference type="AlphaFoldDB" id="A0AAD5K943"/>
<feature type="coiled-coil region" evidence="8">
    <location>
        <begin position="45"/>
        <end position="144"/>
    </location>
</feature>
<comment type="similarity">
    <text evidence="3">Belongs to the CENP-K/MCM22 family.</text>
</comment>
<dbReference type="GO" id="GO:0005634">
    <property type="term" value="C:nucleus"/>
    <property type="evidence" value="ECO:0007669"/>
    <property type="project" value="UniProtKB-SubCell"/>
</dbReference>
<keyword evidence="10" id="KW-1185">Reference proteome</keyword>
<evidence type="ECO:0000313" key="10">
    <source>
        <dbReference type="Proteomes" id="UP001209540"/>
    </source>
</evidence>
<dbReference type="InterPro" id="IPR020993">
    <property type="entry name" value="Centromere_CenpK"/>
</dbReference>
<accession>A0AAD5K943</accession>
<dbReference type="EMBL" id="JAIXMP010000015">
    <property type="protein sequence ID" value="KAI9261531.1"/>
    <property type="molecule type" value="Genomic_DNA"/>
</dbReference>
<evidence type="ECO:0000256" key="5">
    <source>
        <dbReference type="ARBA" id="ARBA00023054"/>
    </source>
</evidence>
<gene>
    <name evidence="9" type="ORF">BDA99DRAFT_511624</name>
</gene>
<evidence type="ECO:0000256" key="6">
    <source>
        <dbReference type="ARBA" id="ARBA00023242"/>
    </source>
</evidence>
<keyword evidence="4" id="KW-0158">Chromosome</keyword>
<evidence type="ECO:0000256" key="3">
    <source>
        <dbReference type="ARBA" id="ARBA00005795"/>
    </source>
</evidence>
<dbReference type="PANTHER" id="PTHR14401:SF6">
    <property type="entry name" value="CENTROMERE PROTEIN K"/>
    <property type="match status" value="1"/>
</dbReference>
<reference evidence="9" key="1">
    <citation type="journal article" date="2022" name="IScience">
        <title>Evolution of zygomycete secretomes and the origins of terrestrial fungal ecologies.</title>
        <authorList>
            <person name="Chang Y."/>
            <person name="Wang Y."/>
            <person name="Mondo S."/>
            <person name="Ahrendt S."/>
            <person name="Andreopoulos W."/>
            <person name="Barry K."/>
            <person name="Beard J."/>
            <person name="Benny G.L."/>
            <person name="Blankenship S."/>
            <person name="Bonito G."/>
            <person name="Cuomo C."/>
            <person name="Desiro A."/>
            <person name="Gervers K.A."/>
            <person name="Hundley H."/>
            <person name="Kuo A."/>
            <person name="LaButti K."/>
            <person name="Lang B.F."/>
            <person name="Lipzen A."/>
            <person name="O'Donnell K."/>
            <person name="Pangilinan J."/>
            <person name="Reynolds N."/>
            <person name="Sandor L."/>
            <person name="Smith M.E."/>
            <person name="Tsang A."/>
            <person name="Grigoriev I.V."/>
            <person name="Stajich J.E."/>
            <person name="Spatafora J.W."/>
        </authorList>
    </citation>
    <scope>NUCLEOTIDE SEQUENCE</scope>
    <source>
        <strain evidence="9">RSA 2281</strain>
    </source>
</reference>
<comment type="caution">
    <text evidence="9">The sequence shown here is derived from an EMBL/GenBank/DDBJ whole genome shotgun (WGS) entry which is preliminary data.</text>
</comment>
<dbReference type="PANTHER" id="PTHR14401">
    <property type="entry name" value="CENTROMERE PROTEIN K"/>
    <property type="match status" value="1"/>
</dbReference>
<protein>
    <submittedName>
        <fullName evidence="9">Centromere protein Cenp-K</fullName>
    </submittedName>
</protein>
<reference evidence="9" key="2">
    <citation type="submission" date="2023-02" db="EMBL/GenBank/DDBJ databases">
        <authorList>
            <consortium name="DOE Joint Genome Institute"/>
            <person name="Mondo S.J."/>
            <person name="Chang Y."/>
            <person name="Wang Y."/>
            <person name="Ahrendt S."/>
            <person name="Andreopoulos W."/>
            <person name="Barry K."/>
            <person name="Beard J."/>
            <person name="Benny G.L."/>
            <person name="Blankenship S."/>
            <person name="Bonito G."/>
            <person name="Cuomo C."/>
            <person name="Desiro A."/>
            <person name="Gervers K.A."/>
            <person name="Hundley H."/>
            <person name="Kuo A."/>
            <person name="LaButti K."/>
            <person name="Lang B.F."/>
            <person name="Lipzen A."/>
            <person name="O'Donnell K."/>
            <person name="Pangilinan J."/>
            <person name="Reynolds N."/>
            <person name="Sandor L."/>
            <person name="Smith M.W."/>
            <person name="Tsang A."/>
            <person name="Grigoriev I.V."/>
            <person name="Stajich J.E."/>
            <person name="Spatafora J.W."/>
        </authorList>
    </citation>
    <scope>NUCLEOTIDE SEQUENCE</scope>
    <source>
        <strain evidence="9">RSA 2281</strain>
    </source>
</reference>